<protein>
    <submittedName>
        <fullName evidence="1">Uncharacterized protein</fullName>
    </submittedName>
</protein>
<sequence>CAVTSAARAWRWWTGPWAWCRPLPCPPTTAPDASDAC</sequence>
<reference evidence="1" key="1">
    <citation type="submission" date="2020-02" db="EMBL/GenBank/DDBJ databases">
        <authorList>
            <person name="Meier V. D."/>
        </authorList>
    </citation>
    <scope>NUCLEOTIDE SEQUENCE</scope>
    <source>
        <strain evidence="1">AVDCRST_MAG58</strain>
    </source>
</reference>
<organism evidence="1">
    <name type="scientific">uncultured Rubrobacteraceae bacterium</name>
    <dbReference type="NCBI Taxonomy" id="349277"/>
    <lineage>
        <taxon>Bacteria</taxon>
        <taxon>Bacillati</taxon>
        <taxon>Actinomycetota</taxon>
        <taxon>Rubrobacteria</taxon>
        <taxon>Rubrobacterales</taxon>
        <taxon>Rubrobacteraceae</taxon>
        <taxon>environmental samples</taxon>
    </lineage>
</organism>
<accession>A0A6J4R8V5</accession>
<proteinExistence type="predicted"/>
<dbReference type="EMBL" id="CADCVF010000076">
    <property type="protein sequence ID" value="CAA9467386.1"/>
    <property type="molecule type" value="Genomic_DNA"/>
</dbReference>
<feature type="non-terminal residue" evidence="1">
    <location>
        <position position="37"/>
    </location>
</feature>
<evidence type="ECO:0000313" key="1">
    <source>
        <dbReference type="EMBL" id="CAA9467386.1"/>
    </source>
</evidence>
<name>A0A6J4R8V5_9ACTN</name>
<dbReference type="AlphaFoldDB" id="A0A6J4R8V5"/>
<gene>
    <name evidence="1" type="ORF">AVDCRST_MAG58-3649</name>
</gene>
<feature type="non-terminal residue" evidence="1">
    <location>
        <position position="1"/>
    </location>
</feature>